<keyword evidence="7" id="KW-0653">Protein transport</keyword>
<evidence type="ECO:0000256" key="2">
    <source>
        <dbReference type="ARBA" id="ARBA00007891"/>
    </source>
</evidence>
<keyword evidence="6" id="KW-0931">ER-Golgi transport</keyword>
<dbReference type="PANTHER" id="PTHR13050">
    <property type="entry name" value="USE1-LIKE PROTEIN"/>
    <property type="match status" value="1"/>
</dbReference>
<evidence type="ECO:0000256" key="6">
    <source>
        <dbReference type="ARBA" id="ARBA00022892"/>
    </source>
</evidence>
<dbReference type="Proteomes" id="UP000815677">
    <property type="component" value="Unassembled WGS sequence"/>
</dbReference>
<evidence type="ECO:0000256" key="3">
    <source>
        <dbReference type="ARBA" id="ARBA00022448"/>
    </source>
</evidence>
<dbReference type="PANTHER" id="PTHR13050:SF7">
    <property type="entry name" value="VESICLE TRANSPORT PROTEIN USE1"/>
    <property type="match status" value="1"/>
</dbReference>
<evidence type="ECO:0000313" key="13">
    <source>
        <dbReference type="Proteomes" id="UP000815677"/>
    </source>
</evidence>
<feature type="transmembrane region" description="Helical" evidence="11">
    <location>
        <begin position="259"/>
        <end position="280"/>
    </location>
</feature>
<comment type="similarity">
    <text evidence="2">Belongs to the USE1 family.</text>
</comment>
<feature type="compositionally biased region" description="Pro residues" evidence="10">
    <location>
        <begin position="107"/>
        <end position="121"/>
    </location>
</feature>
<evidence type="ECO:0000256" key="10">
    <source>
        <dbReference type="SAM" id="MobiDB-lite"/>
    </source>
</evidence>
<feature type="region of interest" description="Disordered" evidence="10">
    <location>
        <begin position="161"/>
        <end position="190"/>
    </location>
</feature>
<keyword evidence="8 11" id="KW-1133">Transmembrane helix</keyword>
<proteinExistence type="inferred from homology"/>
<evidence type="ECO:0000256" key="1">
    <source>
        <dbReference type="ARBA" id="ARBA00004163"/>
    </source>
</evidence>
<keyword evidence="9 11" id="KW-0472">Membrane</keyword>
<dbReference type="EMBL" id="DF842145">
    <property type="protein sequence ID" value="GAT46120.1"/>
    <property type="molecule type" value="Genomic_DNA"/>
</dbReference>
<feature type="compositionally biased region" description="Low complexity" evidence="10">
    <location>
        <begin position="161"/>
        <end position="185"/>
    </location>
</feature>
<keyword evidence="13" id="KW-1185">Reference proteome</keyword>
<protein>
    <submittedName>
        <fullName evidence="12">Uncharacterized protein</fullName>
    </submittedName>
</protein>
<evidence type="ECO:0000256" key="11">
    <source>
        <dbReference type="SAM" id="Phobius"/>
    </source>
</evidence>
<evidence type="ECO:0000256" key="8">
    <source>
        <dbReference type="ARBA" id="ARBA00022989"/>
    </source>
</evidence>
<evidence type="ECO:0000256" key="5">
    <source>
        <dbReference type="ARBA" id="ARBA00022824"/>
    </source>
</evidence>
<evidence type="ECO:0000313" key="12">
    <source>
        <dbReference type="EMBL" id="GAT46120.1"/>
    </source>
</evidence>
<evidence type="ECO:0000256" key="4">
    <source>
        <dbReference type="ARBA" id="ARBA00022692"/>
    </source>
</evidence>
<evidence type="ECO:0000256" key="9">
    <source>
        <dbReference type="ARBA" id="ARBA00023136"/>
    </source>
</evidence>
<accession>A0ABQ0L4Q9</accession>
<keyword evidence="3" id="KW-0813">Transport</keyword>
<name>A0ABQ0L4Q9_MYCCL</name>
<dbReference type="Pfam" id="PF09753">
    <property type="entry name" value="Use1"/>
    <property type="match status" value="1"/>
</dbReference>
<keyword evidence="5" id="KW-0256">Endoplasmic reticulum</keyword>
<organism evidence="12 13">
    <name type="scientific">Mycena chlorophos</name>
    <name type="common">Agaric fungus</name>
    <name type="synonym">Agaricus chlorophos</name>
    <dbReference type="NCBI Taxonomy" id="658473"/>
    <lineage>
        <taxon>Eukaryota</taxon>
        <taxon>Fungi</taxon>
        <taxon>Dikarya</taxon>
        <taxon>Basidiomycota</taxon>
        <taxon>Agaricomycotina</taxon>
        <taxon>Agaricomycetes</taxon>
        <taxon>Agaricomycetidae</taxon>
        <taxon>Agaricales</taxon>
        <taxon>Marasmiineae</taxon>
        <taxon>Mycenaceae</taxon>
        <taxon>Mycena</taxon>
    </lineage>
</organism>
<keyword evidence="4 11" id="KW-0812">Transmembrane</keyword>
<gene>
    <name evidence="12" type="ORF">MCHLO_03660</name>
</gene>
<reference evidence="12" key="1">
    <citation type="submission" date="2014-09" db="EMBL/GenBank/DDBJ databases">
        <title>Genome sequence of the luminous mushroom Mycena chlorophos for searching fungal bioluminescence genes.</title>
        <authorList>
            <person name="Tanaka Y."/>
            <person name="Kasuga D."/>
            <person name="Oba Y."/>
            <person name="Hase S."/>
            <person name="Sato K."/>
            <person name="Oba Y."/>
            <person name="Sakakibara Y."/>
        </authorList>
    </citation>
    <scope>NUCLEOTIDE SEQUENCE</scope>
</reference>
<evidence type="ECO:0000256" key="7">
    <source>
        <dbReference type="ARBA" id="ARBA00022927"/>
    </source>
</evidence>
<sequence length="283" mass="31426">MSLTSRDEINLRALVRRLDKSAEDSQWPISGDTTYIKVQGALQNVKYARKLLANVELEDVDPSPKNALRYDEFKTILDRVDSFLHALEKKTTPKRTRPAPILPSIPLPPPEPEPIPIPPPVDALSPVADTDNLLLSASDDVSSPPVPTIILPTPESAAESLLLPSKPSKPTKSTSTSTSLQPSASMQHATLRQREMVDQMATMSEQLKRNSLYFAELLEKDKRVMEGAESKLESNFDFMQKTRVMTRDLRGKTGGTTCLVLLIVVFVMLVFVMMIGLIRFSGR</sequence>
<comment type="subcellular location">
    <subcellularLocation>
        <location evidence="1">Endoplasmic reticulum membrane</location>
        <topology evidence="1">Single-pass type IV membrane protein</topology>
    </subcellularLocation>
</comment>
<dbReference type="InterPro" id="IPR019150">
    <property type="entry name" value="Vesicle_transport_protein_Use1"/>
</dbReference>
<feature type="region of interest" description="Disordered" evidence="10">
    <location>
        <begin position="107"/>
        <end position="127"/>
    </location>
</feature>